<dbReference type="GeneID" id="111114609"/>
<feature type="compositionally biased region" description="Polar residues" evidence="2">
    <location>
        <begin position="308"/>
        <end position="333"/>
    </location>
</feature>
<accession>A0A8B8BZ78</accession>
<dbReference type="Proteomes" id="UP000694844">
    <property type="component" value="Chromosome 9"/>
</dbReference>
<dbReference type="PROSITE" id="PS50211">
    <property type="entry name" value="DENN"/>
    <property type="match status" value="1"/>
</dbReference>
<dbReference type="KEGG" id="cvn:111114609"/>
<dbReference type="GO" id="GO:0005737">
    <property type="term" value="C:cytoplasm"/>
    <property type="evidence" value="ECO:0007669"/>
    <property type="project" value="TreeGrafter"/>
</dbReference>
<proteinExistence type="inferred from homology"/>
<feature type="region of interest" description="Disordered" evidence="2">
    <location>
        <begin position="507"/>
        <end position="582"/>
    </location>
</feature>
<sequence>MSLGDRCPDSPVLHVVVIGFHHKKGCQVEYSYPPLVEGNDVSSSEVPTEWKHLASLAIPDGAHNYSKDTIYFHLPSRDGTCRTVYGVACYRQIDSSALVKKASDVTRSTVQKSVCVLSRLPLYGLVQAKLELITHAYFDELDFSKVELLEDTYKNLSSSMTESLRDGSQVFLGMSVRDVVSQFRHKIVLLFKLILLERRVLFTGAPVQTLCNTILAVLSLFPGMIEFGLEESATVELNRQLSPTLRNRACSEGSDEFLEVCYHDEKVNFKSPKKDKQEVSKAVYNEPEELEIPRDGAETPKNDIKPEQIQNSDHTPTSQSSEIVPGTDGQSVPETGVPPRALRSLSDTDRKDTIKDPRQSGRSLVKRTLSESFALDYDNQTLSDVSSSSTEGSKSFSKDPLANVRDITQLQAIQSGTTLKQTDSVVNVEKFQDYLDKMENMSDEEKEMSKFELSLNLEDAREVLKRSEGVEELDSPESIQRIDQEDCFSWEEDRLLLTIEHKDSISENEASKQHNNNNNHNHQSESKKESCDTQDSGIESASPSVNVEGDVEKKPAKSDSGSPDSVDKGIPSGDVKKSPGNKAAILKNRISSAISGLKAKKGGQDLSPTAGNSPQEMAVVLRSSKLTQDECGFPLAVFTKGCICHPYLSLQYLDLMTDVNVRGFVIGATNFLFRQKRHLTDIVIEVSESEEGKIEIHDRELQRLLHLTTADLRFADIIIKAVLGEDSDDPYLDGTEWEGGDEWIQAQFRAYLQSLLVTMEKNDSKLLEDYGSSFCQAYRTTHNYRQWAGAKHPAMADVLIGHPCQGHLGMSDIKMRLAHNLQNTERGKKINAAMVQTGRYVEQAGKAVGGAIVNARSAVSSWFSGWRQSKGENSTPQS</sequence>
<feature type="region of interest" description="Disordered" evidence="2">
    <location>
        <begin position="272"/>
        <end position="365"/>
    </location>
</feature>
<dbReference type="InterPro" id="IPR037516">
    <property type="entry name" value="Tripartite_DENN"/>
</dbReference>
<dbReference type="InterPro" id="IPR051731">
    <property type="entry name" value="DENND11/AVL9_GEFs"/>
</dbReference>
<feature type="compositionally biased region" description="Polar residues" evidence="2">
    <location>
        <begin position="533"/>
        <end position="545"/>
    </location>
</feature>
<feature type="domain" description="UDENN" evidence="3">
    <location>
        <begin position="13"/>
        <end position="433"/>
    </location>
</feature>
<dbReference type="RefSeq" id="XP_022308698.1">
    <property type="nucleotide sequence ID" value="XM_022452990.1"/>
</dbReference>
<dbReference type="AlphaFoldDB" id="A0A8B8BZ78"/>
<evidence type="ECO:0000313" key="5">
    <source>
        <dbReference type="RefSeq" id="XP_022308698.1"/>
    </source>
</evidence>
<dbReference type="PANTHER" id="PTHR31017">
    <property type="entry name" value="LATE SECRETORY PATHWAY PROTEIN AVL9-RELATED"/>
    <property type="match status" value="1"/>
</dbReference>
<evidence type="ECO:0000313" key="4">
    <source>
        <dbReference type="Proteomes" id="UP000694844"/>
    </source>
</evidence>
<keyword evidence="4" id="KW-1185">Reference proteome</keyword>
<evidence type="ECO:0000256" key="1">
    <source>
        <dbReference type="ARBA" id="ARBA00038178"/>
    </source>
</evidence>
<dbReference type="Pfam" id="PF09794">
    <property type="entry name" value="Avl9"/>
    <property type="match status" value="1"/>
</dbReference>
<organism evidence="4 5">
    <name type="scientific">Crassostrea virginica</name>
    <name type="common">Eastern oyster</name>
    <dbReference type="NCBI Taxonomy" id="6565"/>
    <lineage>
        <taxon>Eukaryota</taxon>
        <taxon>Metazoa</taxon>
        <taxon>Spiralia</taxon>
        <taxon>Lophotrochozoa</taxon>
        <taxon>Mollusca</taxon>
        <taxon>Bivalvia</taxon>
        <taxon>Autobranchia</taxon>
        <taxon>Pteriomorphia</taxon>
        <taxon>Ostreida</taxon>
        <taxon>Ostreoidea</taxon>
        <taxon>Ostreidae</taxon>
        <taxon>Crassostrea</taxon>
    </lineage>
</organism>
<dbReference type="PANTHER" id="PTHR31017:SF1">
    <property type="entry name" value="LATE SECRETORY PATHWAY PROTEIN AVL9 HOMOLOG"/>
    <property type="match status" value="1"/>
</dbReference>
<evidence type="ECO:0000256" key="2">
    <source>
        <dbReference type="SAM" id="MobiDB-lite"/>
    </source>
</evidence>
<dbReference type="OrthoDB" id="26278at2759"/>
<feature type="compositionally biased region" description="Basic and acidic residues" evidence="2">
    <location>
        <begin position="346"/>
        <end position="359"/>
    </location>
</feature>
<feature type="compositionally biased region" description="Basic and acidic residues" evidence="2">
    <location>
        <begin position="291"/>
        <end position="306"/>
    </location>
</feature>
<gene>
    <name evidence="5" type="primary">LOC111114609</name>
</gene>
<protein>
    <submittedName>
        <fullName evidence="5">Late secretory pathway protein AVL9 homolog</fullName>
    </submittedName>
</protein>
<feature type="compositionally biased region" description="Basic and acidic residues" evidence="2">
    <location>
        <begin position="522"/>
        <end position="531"/>
    </location>
</feature>
<evidence type="ECO:0000259" key="3">
    <source>
        <dbReference type="PROSITE" id="PS50211"/>
    </source>
</evidence>
<comment type="similarity">
    <text evidence="1">Belongs to the AVL9 family.</text>
</comment>
<reference evidence="5" key="1">
    <citation type="submission" date="2025-08" db="UniProtKB">
        <authorList>
            <consortium name="RefSeq"/>
        </authorList>
    </citation>
    <scope>IDENTIFICATION</scope>
    <source>
        <tissue evidence="5">Whole sample</tissue>
    </source>
</reference>
<dbReference type="InterPro" id="IPR018307">
    <property type="entry name" value="ABL9/DENND6_dom"/>
</dbReference>
<name>A0A8B8BZ78_CRAVI</name>